<name>Q2NAA3_ERYLH</name>
<dbReference type="InterPro" id="IPR052029">
    <property type="entry name" value="PpiD_chaperone"/>
</dbReference>
<dbReference type="SUPFAM" id="SSF109998">
    <property type="entry name" value="Triger factor/SurA peptide-binding domain-like"/>
    <property type="match status" value="1"/>
</dbReference>
<comment type="similarity">
    <text evidence="11">Belongs to the PpiD chaperone family.</text>
</comment>
<dbReference type="KEGG" id="eli:ELI_06480"/>
<dbReference type="GO" id="GO:0005886">
    <property type="term" value="C:plasma membrane"/>
    <property type="evidence" value="ECO:0007669"/>
    <property type="project" value="UniProtKB-SubCell"/>
</dbReference>
<evidence type="ECO:0000313" key="16">
    <source>
        <dbReference type="EMBL" id="ABC63388.1"/>
    </source>
</evidence>
<protein>
    <recommendedName>
        <fullName evidence="2">Parvulin-like PPIase</fullName>
    </recommendedName>
    <alternativeName>
        <fullName evidence="9">Peptidyl-prolyl cis-trans isomerase plp</fullName>
    </alternativeName>
    <alternativeName>
        <fullName evidence="12">Periplasmic chaperone PpiD</fullName>
    </alternativeName>
    <alternativeName>
        <fullName evidence="13">Periplasmic folding chaperone</fullName>
    </alternativeName>
    <alternativeName>
        <fullName evidence="10">Rotamase plp</fullName>
    </alternativeName>
</protein>
<dbReference type="EMBL" id="CP000157">
    <property type="protein sequence ID" value="ABC63388.1"/>
    <property type="molecule type" value="Genomic_DNA"/>
</dbReference>
<dbReference type="RefSeq" id="WP_011414224.1">
    <property type="nucleotide sequence ID" value="NC_007722.1"/>
</dbReference>
<keyword evidence="4" id="KW-0997">Cell inner membrane</keyword>
<dbReference type="Pfam" id="PF13145">
    <property type="entry name" value="Rotamase_2"/>
    <property type="match status" value="1"/>
</dbReference>
<dbReference type="HOGENOM" id="CLU_023843_2_1_5"/>
<dbReference type="STRING" id="314225.ELI_06480"/>
<keyword evidence="6" id="KW-1133">Transmembrane helix</keyword>
<evidence type="ECO:0000256" key="10">
    <source>
        <dbReference type="ARBA" id="ARBA00031484"/>
    </source>
</evidence>
<evidence type="ECO:0000256" key="8">
    <source>
        <dbReference type="ARBA" id="ARBA00023186"/>
    </source>
</evidence>
<dbReference type="eggNOG" id="COG0760">
    <property type="taxonomic scope" value="Bacteria"/>
</dbReference>
<evidence type="ECO:0000259" key="15">
    <source>
        <dbReference type="PROSITE" id="PS50198"/>
    </source>
</evidence>
<dbReference type="PANTHER" id="PTHR47529">
    <property type="entry name" value="PEPTIDYL-PROLYL CIS-TRANS ISOMERASE D"/>
    <property type="match status" value="1"/>
</dbReference>
<dbReference type="PANTHER" id="PTHR47529:SF1">
    <property type="entry name" value="PERIPLASMIC CHAPERONE PPID"/>
    <property type="match status" value="1"/>
</dbReference>
<evidence type="ECO:0000256" key="11">
    <source>
        <dbReference type="ARBA" id="ARBA00038408"/>
    </source>
</evidence>
<keyword evidence="14 16" id="KW-0413">Isomerase</keyword>
<evidence type="ECO:0000313" key="17">
    <source>
        <dbReference type="Proteomes" id="UP000008808"/>
    </source>
</evidence>
<dbReference type="InterPro" id="IPR000297">
    <property type="entry name" value="PPIase_PpiC"/>
</dbReference>
<evidence type="ECO:0000256" key="7">
    <source>
        <dbReference type="ARBA" id="ARBA00023136"/>
    </source>
</evidence>
<accession>Q2NAA3</accession>
<evidence type="ECO:0000256" key="4">
    <source>
        <dbReference type="ARBA" id="ARBA00022519"/>
    </source>
</evidence>
<reference evidence="17" key="1">
    <citation type="journal article" date="2009" name="J. Bacteriol.">
        <title>Complete genome sequence of Erythrobacter litoralis HTCC2594.</title>
        <authorList>
            <person name="Oh H.M."/>
            <person name="Giovannoni S.J."/>
            <person name="Ferriera S."/>
            <person name="Johnson J."/>
            <person name="Cho J.C."/>
        </authorList>
    </citation>
    <scope>NUCLEOTIDE SEQUENCE [LARGE SCALE GENOMIC DNA]</scope>
    <source>
        <strain evidence="17">HTCC2594</strain>
    </source>
</reference>
<dbReference type="InterPro" id="IPR046357">
    <property type="entry name" value="PPIase_dom_sf"/>
</dbReference>
<dbReference type="GO" id="GO:0003755">
    <property type="term" value="F:peptidyl-prolyl cis-trans isomerase activity"/>
    <property type="evidence" value="ECO:0007669"/>
    <property type="project" value="UniProtKB-KW"/>
</dbReference>
<evidence type="ECO:0000256" key="3">
    <source>
        <dbReference type="ARBA" id="ARBA00022475"/>
    </source>
</evidence>
<keyword evidence="14" id="KW-0697">Rotamase</keyword>
<evidence type="ECO:0000256" key="5">
    <source>
        <dbReference type="ARBA" id="ARBA00022692"/>
    </source>
</evidence>
<keyword evidence="5" id="KW-0812">Transmembrane</keyword>
<keyword evidence="8" id="KW-0143">Chaperone</keyword>
<evidence type="ECO:0000256" key="9">
    <source>
        <dbReference type="ARBA" id="ARBA00030642"/>
    </source>
</evidence>
<keyword evidence="3" id="KW-1003">Cell membrane</keyword>
<keyword evidence="7" id="KW-0472">Membrane</keyword>
<evidence type="ECO:0000256" key="6">
    <source>
        <dbReference type="ARBA" id="ARBA00022989"/>
    </source>
</evidence>
<dbReference type="OrthoDB" id="9768393at2"/>
<evidence type="ECO:0000256" key="2">
    <source>
        <dbReference type="ARBA" id="ARBA00018370"/>
    </source>
</evidence>
<evidence type="ECO:0000256" key="14">
    <source>
        <dbReference type="PROSITE-ProRule" id="PRU00278"/>
    </source>
</evidence>
<dbReference type="Pfam" id="PF13624">
    <property type="entry name" value="SurA_N_3"/>
    <property type="match status" value="1"/>
</dbReference>
<gene>
    <name evidence="16" type="ordered locus">ELI_06480</name>
</gene>
<dbReference type="SUPFAM" id="SSF54534">
    <property type="entry name" value="FKBP-like"/>
    <property type="match status" value="1"/>
</dbReference>
<comment type="subcellular location">
    <subcellularLocation>
        <location evidence="1">Cell inner membrane</location>
        <topology evidence="1">Single-pass type II membrane protein</topology>
        <orientation evidence="1">Periplasmic side</orientation>
    </subcellularLocation>
</comment>
<dbReference type="Proteomes" id="UP000008808">
    <property type="component" value="Chromosome"/>
</dbReference>
<dbReference type="Gene3D" id="1.10.4030.10">
    <property type="entry name" value="Porin chaperone SurA, peptide-binding domain"/>
    <property type="match status" value="1"/>
</dbReference>
<feature type="domain" description="PpiC" evidence="15">
    <location>
        <begin position="272"/>
        <end position="360"/>
    </location>
</feature>
<proteinExistence type="inferred from homology"/>
<organism evidence="16 17">
    <name type="scientific">Erythrobacter litoralis (strain HTCC2594)</name>
    <dbReference type="NCBI Taxonomy" id="314225"/>
    <lineage>
        <taxon>Bacteria</taxon>
        <taxon>Pseudomonadati</taxon>
        <taxon>Pseudomonadota</taxon>
        <taxon>Alphaproteobacteria</taxon>
        <taxon>Sphingomonadales</taxon>
        <taxon>Erythrobacteraceae</taxon>
        <taxon>Erythrobacter/Porphyrobacter group</taxon>
        <taxon>Erythrobacter</taxon>
    </lineage>
</organism>
<dbReference type="InterPro" id="IPR027304">
    <property type="entry name" value="Trigger_fact/SurA_dom_sf"/>
</dbReference>
<dbReference type="AlphaFoldDB" id="Q2NAA3"/>
<dbReference type="Gene3D" id="3.10.50.40">
    <property type="match status" value="1"/>
</dbReference>
<sequence length="647" mass="69867">MINSFRRFFQSKIGIGIFVGFLALIAIAFAGADVSSTGTFGGVSGGDRVAVVGEQKVGTAELSRAASNALDQLRQNDPTLSMPAFIDQGGLERVVETLLDRIAIAEFGRKYGMRAGDNLVNSEIRRIPVFRGADGNFDEETYRAAIARQGLTDAVVRDDLGDGLIAQQVLVPGSFGATIPDKLASRYAALFKERRRGAIALIPSTSFAPDGEPTDAQVQAYYNANKGDYIRPERRVIRYATFGESAVADVGTPTAAEIANRYEQDASRYAASEERTLTQLIVPTQQAAQTFRDRVAGGASLETVAREAGLEAQQIGPIDRSEYGAQASAQVAQAVFGTARGQVAPVARSGLGWHVVRVDDVNRIEGRSLAQAREEIVSTLTQERRRRAFNELAESIEDRFADGESLADVAAEVGAEVQTTRPLTGAGIVYGTQNEQAPEILRRALATAFQMEEGEPQLTEAVPGETFMLFEASDITPSAPAPLAEIRDTVVADWKRAEGAKRARAAADRVLKRLGDGQSLAAAVRAEDASIPPIDQVNLTREQLVQRGERGVPAPLALLFSMAQGTEKKLEAPRNIGWFIVDLDSIEAGVVGRDDPLFRQAKSQFGQTFGQEYGEQLRLAIRNDVTIERNEAAIEAVRRQLTGEAQQ</sequence>
<evidence type="ECO:0000256" key="12">
    <source>
        <dbReference type="ARBA" id="ARBA00040743"/>
    </source>
</evidence>
<evidence type="ECO:0000256" key="13">
    <source>
        <dbReference type="ARBA" id="ARBA00042775"/>
    </source>
</evidence>
<evidence type="ECO:0000256" key="1">
    <source>
        <dbReference type="ARBA" id="ARBA00004382"/>
    </source>
</evidence>
<dbReference type="PROSITE" id="PS50198">
    <property type="entry name" value="PPIC_PPIASE_2"/>
    <property type="match status" value="1"/>
</dbReference>
<keyword evidence="17" id="KW-1185">Reference proteome</keyword>